<reference evidence="1" key="2">
    <citation type="journal article" date="2015" name="Data Brief">
        <title>Shoot transcriptome of the giant reed, Arundo donax.</title>
        <authorList>
            <person name="Barrero R.A."/>
            <person name="Guerrero F.D."/>
            <person name="Moolhuijzen P."/>
            <person name="Goolsby J.A."/>
            <person name="Tidwell J."/>
            <person name="Bellgard S.E."/>
            <person name="Bellgard M.I."/>
        </authorList>
    </citation>
    <scope>NUCLEOTIDE SEQUENCE</scope>
    <source>
        <tissue evidence="1">Shoot tissue taken approximately 20 cm above the soil surface</tissue>
    </source>
</reference>
<protein>
    <submittedName>
        <fullName evidence="1">Uncharacterized protein</fullName>
    </submittedName>
</protein>
<organism evidence="1">
    <name type="scientific">Arundo donax</name>
    <name type="common">Giant reed</name>
    <name type="synonym">Donax arundinaceus</name>
    <dbReference type="NCBI Taxonomy" id="35708"/>
    <lineage>
        <taxon>Eukaryota</taxon>
        <taxon>Viridiplantae</taxon>
        <taxon>Streptophyta</taxon>
        <taxon>Embryophyta</taxon>
        <taxon>Tracheophyta</taxon>
        <taxon>Spermatophyta</taxon>
        <taxon>Magnoliopsida</taxon>
        <taxon>Liliopsida</taxon>
        <taxon>Poales</taxon>
        <taxon>Poaceae</taxon>
        <taxon>PACMAD clade</taxon>
        <taxon>Arundinoideae</taxon>
        <taxon>Arundineae</taxon>
        <taxon>Arundo</taxon>
    </lineage>
</organism>
<sequence>MEEYIYNSPPMLS</sequence>
<evidence type="ECO:0000313" key="1">
    <source>
        <dbReference type="EMBL" id="JAD94533.1"/>
    </source>
</evidence>
<dbReference type="EMBL" id="GBRH01203362">
    <property type="protein sequence ID" value="JAD94533.1"/>
    <property type="molecule type" value="Transcribed_RNA"/>
</dbReference>
<proteinExistence type="predicted"/>
<name>A0A0A9E691_ARUDO</name>
<accession>A0A0A9E691</accession>
<reference evidence="1" key="1">
    <citation type="submission" date="2014-09" db="EMBL/GenBank/DDBJ databases">
        <authorList>
            <person name="Magalhaes I.L.F."/>
            <person name="Oliveira U."/>
            <person name="Santos F.R."/>
            <person name="Vidigal T.H.D.A."/>
            <person name="Brescovit A.D."/>
            <person name="Santos A.J."/>
        </authorList>
    </citation>
    <scope>NUCLEOTIDE SEQUENCE</scope>
    <source>
        <tissue evidence="1">Shoot tissue taken approximately 20 cm above the soil surface</tissue>
    </source>
</reference>